<dbReference type="GO" id="GO:0005506">
    <property type="term" value="F:iron ion binding"/>
    <property type="evidence" value="ECO:0007669"/>
    <property type="project" value="InterPro"/>
</dbReference>
<dbReference type="Gene3D" id="3.90.1170.50">
    <property type="entry name" value="Aldehyde oxidase/xanthine dehydrogenase, a/b hammerhead"/>
    <property type="match status" value="1"/>
</dbReference>
<evidence type="ECO:0000313" key="5">
    <source>
        <dbReference type="Proteomes" id="UP000199529"/>
    </source>
</evidence>
<dbReference type="Pfam" id="PF02738">
    <property type="entry name" value="MoCoBD_1"/>
    <property type="match status" value="1"/>
</dbReference>
<keyword evidence="2" id="KW-0560">Oxidoreductase</keyword>
<evidence type="ECO:0000259" key="3">
    <source>
        <dbReference type="SMART" id="SM01008"/>
    </source>
</evidence>
<dbReference type="RefSeq" id="WP_093264738.1">
    <property type="nucleotide sequence ID" value="NZ_FNOK01000008.1"/>
</dbReference>
<feature type="domain" description="Aldehyde oxidase/xanthine dehydrogenase a/b hammerhead" evidence="3">
    <location>
        <begin position="27"/>
        <end position="137"/>
    </location>
</feature>
<evidence type="ECO:0000256" key="2">
    <source>
        <dbReference type="ARBA" id="ARBA00023002"/>
    </source>
</evidence>
<proteinExistence type="predicted"/>
<reference evidence="5" key="1">
    <citation type="submission" date="2016-10" db="EMBL/GenBank/DDBJ databases">
        <authorList>
            <person name="Varghese N."/>
            <person name="Submissions S."/>
        </authorList>
    </citation>
    <scope>NUCLEOTIDE SEQUENCE [LARGE SCALE GENOMIC DNA]</scope>
    <source>
        <strain evidence="5">CGMCC 4.3530</strain>
    </source>
</reference>
<dbReference type="InterPro" id="IPR000674">
    <property type="entry name" value="Ald_Oxase/Xan_DH_a/b"/>
</dbReference>
<name>A0A1H2ZRC1_9PSEU</name>
<dbReference type="InterPro" id="IPR016208">
    <property type="entry name" value="Ald_Oxase/xanthine_DH-like"/>
</dbReference>
<evidence type="ECO:0000313" key="4">
    <source>
        <dbReference type="EMBL" id="SDX20060.1"/>
    </source>
</evidence>
<dbReference type="PANTHER" id="PTHR11908">
    <property type="entry name" value="XANTHINE DEHYDROGENASE"/>
    <property type="match status" value="1"/>
</dbReference>
<dbReference type="Pfam" id="PF20256">
    <property type="entry name" value="MoCoBD_2"/>
    <property type="match status" value="1"/>
</dbReference>
<dbReference type="PANTHER" id="PTHR11908:SF132">
    <property type="entry name" value="ALDEHYDE OXIDASE 1-RELATED"/>
    <property type="match status" value="1"/>
</dbReference>
<dbReference type="Pfam" id="PF01315">
    <property type="entry name" value="Ald_Xan_dh_C"/>
    <property type="match status" value="1"/>
</dbReference>
<dbReference type="InterPro" id="IPR036856">
    <property type="entry name" value="Ald_Oxase/Xan_DH_a/b_sf"/>
</dbReference>
<gene>
    <name evidence="4" type="ORF">SAMN05216215_1008162</name>
</gene>
<accession>A0A1H2ZRC1</accession>
<dbReference type="Gene3D" id="3.30.365.10">
    <property type="entry name" value="Aldehyde oxidase/xanthine dehydrogenase, molybdopterin binding domain"/>
    <property type="match status" value="4"/>
</dbReference>
<dbReference type="InterPro" id="IPR008274">
    <property type="entry name" value="AldOxase/xan_DH_MoCoBD1"/>
</dbReference>
<dbReference type="InterPro" id="IPR037165">
    <property type="entry name" value="AldOxase/xan_DH_Mopterin-bd_sf"/>
</dbReference>
<dbReference type="GO" id="GO:0016491">
    <property type="term" value="F:oxidoreductase activity"/>
    <property type="evidence" value="ECO:0007669"/>
    <property type="project" value="UniProtKB-KW"/>
</dbReference>
<keyword evidence="1" id="KW-0500">Molybdenum</keyword>
<dbReference type="OrthoDB" id="135295at2"/>
<dbReference type="SUPFAM" id="SSF54665">
    <property type="entry name" value="CO dehydrogenase molybdoprotein N-domain-like"/>
    <property type="match status" value="1"/>
</dbReference>
<dbReference type="STRING" id="418495.SAMN05216215_1008162"/>
<dbReference type="InterPro" id="IPR046867">
    <property type="entry name" value="AldOxase/xan_DH_MoCoBD2"/>
</dbReference>
<dbReference type="SMART" id="SM01008">
    <property type="entry name" value="Ald_Xan_dh_C"/>
    <property type="match status" value="1"/>
</dbReference>
<dbReference type="Proteomes" id="UP000199529">
    <property type="component" value="Unassembled WGS sequence"/>
</dbReference>
<evidence type="ECO:0000256" key="1">
    <source>
        <dbReference type="ARBA" id="ARBA00022505"/>
    </source>
</evidence>
<organism evidence="4 5">
    <name type="scientific">Saccharopolyspora shandongensis</name>
    <dbReference type="NCBI Taxonomy" id="418495"/>
    <lineage>
        <taxon>Bacteria</taxon>
        <taxon>Bacillati</taxon>
        <taxon>Actinomycetota</taxon>
        <taxon>Actinomycetes</taxon>
        <taxon>Pseudonocardiales</taxon>
        <taxon>Pseudonocardiaceae</taxon>
        <taxon>Saccharopolyspora</taxon>
    </lineage>
</organism>
<dbReference type="AlphaFoldDB" id="A0A1H2ZRC1"/>
<dbReference type="SUPFAM" id="SSF56003">
    <property type="entry name" value="Molybdenum cofactor-binding domain"/>
    <property type="match status" value="1"/>
</dbReference>
<protein>
    <submittedName>
        <fullName evidence="4">Carbon-monoxide dehydrogenase large subunit</fullName>
    </submittedName>
</protein>
<sequence length="790" mass="84272">MVQPEQSMRPTLLGVRVPRIEDDRLVTGRGRYIADVVLPGMVEAAFVRSDVPHARVRGVDTAAALDSPGVHAAFSGADLDVRAVPDLMPWVRGVQHFPLARDRVRFVGCPLAVVVADDRYLAEDAAELVDADLEPLPAVDTAEDALAEDAPLLYPEWGDNLLLSMPAPENPAVDEAFERLRTISGTYTTHRHAAVPMEPRGVVAEYRDDRLTVWTSTQAAFIVRSMLSRVLDLAERDIRVITPDVGGGFGQKNEVYPEDYVIPWLAMRLRRPVRWLEDRHEHLITACHARDMRIELSAAVRDDGTIAALRGRVRTDLGSGEVFPGGFGPSLVAVGSLCGPYRIPHQCVAVQGVVTNKTPLGAYRGFGMPEGTFAIERLVDKIGRELGIDPVELRRRMILEPHELPYETAAGARLDSGSHRAAFDRAVEIGERLLAAERERAEPGTRLGVGYATYIEGVAASAFSITGTWSGQDSADVRFDADGGVTAAVGVSAMGQGAHTTVATLVAEELALPIEQVRVVMGDTDTAPFGLGSWASRGAVVAGGAIAQAAEVLRRKGTEIAAHLLEAAPEDLELADGGFQVRGSPGSSVPWARVARVALTRTFELPPGVAPGLDARASYEPPGMDHVPRPDGKMNASTTYTNASHAAVVAVDPATGEVRVVRYAVVHDCGRVINPLTVAGQIHGGVAQGIGGTLYEQLPYEDGQPLATTFMEYLLPTACEIPDIATEEMCSPAPETPFGIKGVGEAGIIGPPAAIVRAVEHALEPLGVADIDTTPLTPSVVRRLIEEAAS</sequence>
<keyword evidence="5" id="KW-1185">Reference proteome</keyword>
<dbReference type="EMBL" id="FNOK01000008">
    <property type="protein sequence ID" value="SDX20060.1"/>
    <property type="molecule type" value="Genomic_DNA"/>
</dbReference>